<protein>
    <submittedName>
        <fullName evidence="1">Uncharacterized protein</fullName>
    </submittedName>
</protein>
<reference evidence="1" key="1">
    <citation type="submission" date="2023-11" db="EMBL/GenBank/DDBJ databases">
        <authorList>
            <person name="Poullet M."/>
        </authorList>
    </citation>
    <scope>NUCLEOTIDE SEQUENCE</scope>
    <source>
        <strain evidence="1">E1834</strain>
    </source>
</reference>
<dbReference type="EMBL" id="CAVMJV010000197">
    <property type="protein sequence ID" value="CAK5123945.1"/>
    <property type="molecule type" value="Genomic_DNA"/>
</dbReference>
<keyword evidence="2" id="KW-1185">Reference proteome</keyword>
<name>A0ACB1B570_MELEN</name>
<comment type="caution">
    <text evidence="1">The sequence shown here is derived from an EMBL/GenBank/DDBJ whole genome shotgun (WGS) entry which is preliminary data.</text>
</comment>
<evidence type="ECO:0000313" key="2">
    <source>
        <dbReference type="Proteomes" id="UP001497535"/>
    </source>
</evidence>
<sequence length="601" mass="70020">MLDPKGNYTLIHEPNEGNKNKNILNRLCRSLNKSITNICVFLQQNFRWQLIKPNSFRSTSLIVILIILLIFTFYRYLYIDYNSQVTRIMSGEGTSSNFFKKRIIHLDLKGAAPRPEFLFELFPFFARLGFNAVLMEYEDMFPYTDKLSKLARHSAYNATTIHLIEKVWLFFIAKIYFQHLNENGLELIPLVQTFGHMEFVLKHSEFASLSENVSEFNTICPSNERSIWLIRELLAQIRKLHPTINSIHLGCDEAWHIAEEKLCKKQLVKTFENSKERLKLDHITKVARIAKDEFSFERVYTWNDMFDKISVQLMKEFKMGELVIPMVWGYIPDVTFPGYFPDGLFERLSQVFEEVMFASAFKGANGIVQQFADVGHYTSNLASYKKLYYQHEKSLSGRLSGMVLTGWQRYSHVTPLCELISIGLPTMVAQSVFLITWSDKKDLTNTEKETKLEIIKKLLGCQTNVDDLIFEGKKFPRTFDSQIVKCQFPGADLYKQMEKVRVLIWKLGVLFNENNGCGNTTEEKQSNSKEKKRHEIEHEFISSIRPKIEDLLLKYFYKDTVAEWLVQHRSLCDFVPMDGGRSLLRYDTVLEKTIAALLKTL</sequence>
<accession>A0ACB1B570</accession>
<evidence type="ECO:0000313" key="1">
    <source>
        <dbReference type="EMBL" id="CAK5123945.1"/>
    </source>
</evidence>
<dbReference type="Proteomes" id="UP001497535">
    <property type="component" value="Unassembled WGS sequence"/>
</dbReference>
<organism evidence="1 2">
    <name type="scientific">Meloidogyne enterolobii</name>
    <name type="common">Root-knot nematode worm</name>
    <name type="synonym">Meloidogyne mayaguensis</name>
    <dbReference type="NCBI Taxonomy" id="390850"/>
    <lineage>
        <taxon>Eukaryota</taxon>
        <taxon>Metazoa</taxon>
        <taxon>Ecdysozoa</taxon>
        <taxon>Nematoda</taxon>
        <taxon>Chromadorea</taxon>
        <taxon>Rhabditida</taxon>
        <taxon>Tylenchina</taxon>
        <taxon>Tylenchomorpha</taxon>
        <taxon>Tylenchoidea</taxon>
        <taxon>Meloidogynidae</taxon>
        <taxon>Meloidogyninae</taxon>
        <taxon>Meloidogyne</taxon>
    </lineage>
</organism>
<proteinExistence type="predicted"/>
<gene>
    <name evidence="1" type="ORF">MENTE1834_LOCUS47590</name>
</gene>